<sequence length="159" mass="18017">MKDIIIQNGRYRVDHKIGKGGFGEVWAGFDLKLNEEVAMKLTPIGKGPDTLRLEADTYKELAGGVGIPRVRWFGSECEFYVLIQELLGPSLEDLFNYCGRRFSLKTVLLIADQAISRIQYIHSKGVLRHDIKPDNFLHGSREAGEYPLHGRLWLGRGVF</sequence>
<dbReference type="InterPro" id="IPR050235">
    <property type="entry name" value="CK1_Ser-Thr_kinase"/>
</dbReference>
<dbReference type="PROSITE" id="PS00107">
    <property type="entry name" value="PROTEIN_KINASE_ATP"/>
    <property type="match status" value="1"/>
</dbReference>
<evidence type="ECO:0000313" key="3">
    <source>
        <dbReference type="EMBL" id="KAK3688963.1"/>
    </source>
</evidence>
<feature type="binding site" evidence="1">
    <location>
        <position position="40"/>
    </location>
    <ligand>
        <name>ATP</name>
        <dbReference type="ChEBI" id="CHEBI:30616"/>
    </ligand>
</feature>
<evidence type="ECO:0000256" key="1">
    <source>
        <dbReference type="PROSITE-ProRule" id="PRU10141"/>
    </source>
</evidence>
<keyword evidence="3" id="KW-0418">Kinase</keyword>
<feature type="domain" description="Protein kinase" evidence="2">
    <location>
        <begin position="11"/>
        <end position="159"/>
    </location>
</feature>
<organism evidence="3 4">
    <name type="scientific">Podospora appendiculata</name>
    <dbReference type="NCBI Taxonomy" id="314037"/>
    <lineage>
        <taxon>Eukaryota</taxon>
        <taxon>Fungi</taxon>
        <taxon>Dikarya</taxon>
        <taxon>Ascomycota</taxon>
        <taxon>Pezizomycotina</taxon>
        <taxon>Sordariomycetes</taxon>
        <taxon>Sordariomycetidae</taxon>
        <taxon>Sordariales</taxon>
        <taxon>Podosporaceae</taxon>
        <taxon>Podospora</taxon>
    </lineage>
</organism>
<evidence type="ECO:0000313" key="4">
    <source>
        <dbReference type="Proteomes" id="UP001270362"/>
    </source>
</evidence>
<dbReference type="Gene3D" id="3.30.200.20">
    <property type="entry name" value="Phosphorylase Kinase, domain 1"/>
    <property type="match status" value="1"/>
</dbReference>
<dbReference type="InterPro" id="IPR000719">
    <property type="entry name" value="Prot_kinase_dom"/>
</dbReference>
<dbReference type="PROSITE" id="PS50011">
    <property type="entry name" value="PROTEIN_KINASE_DOM"/>
    <property type="match status" value="1"/>
</dbReference>
<dbReference type="EMBL" id="JAULSO010000002">
    <property type="protein sequence ID" value="KAK3688963.1"/>
    <property type="molecule type" value="Genomic_DNA"/>
</dbReference>
<comment type="caution">
    <text evidence="3">The sequence shown here is derived from an EMBL/GenBank/DDBJ whole genome shotgun (WGS) entry which is preliminary data.</text>
</comment>
<protein>
    <submittedName>
        <fullName evidence="3">Casein kinase 1, epsilon</fullName>
    </submittedName>
</protein>
<dbReference type="Pfam" id="PF00069">
    <property type="entry name" value="Pkinase"/>
    <property type="match status" value="1"/>
</dbReference>
<dbReference type="InterPro" id="IPR017441">
    <property type="entry name" value="Protein_kinase_ATP_BS"/>
</dbReference>
<evidence type="ECO:0000259" key="2">
    <source>
        <dbReference type="PROSITE" id="PS50011"/>
    </source>
</evidence>
<dbReference type="InterPro" id="IPR011009">
    <property type="entry name" value="Kinase-like_dom_sf"/>
</dbReference>
<dbReference type="SUPFAM" id="SSF56112">
    <property type="entry name" value="Protein kinase-like (PK-like)"/>
    <property type="match status" value="1"/>
</dbReference>
<dbReference type="SMART" id="SM00220">
    <property type="entry name" value="S_TKc"/>
    <property type="match status" value="1"/>
</dbReference>
<keyword evidence="3" id="KW-0808">Transferase</keyword>
<dbReference type="Gene3D" id="1.10.510.10">
    <property type="entry name" value="Transferase(Phosphotransferase) domain 1"/>
    <property type="match status" value="1"/>
</dbReference>
<proteinExistence type="predicted"/>
<reference evidence="3" key="2">
    <citation type="submission" date="2023-06" db="EMBL/GenBank/DDBJ databases">
        <authorList>
            <consortium name="Lawrence Berkeley National Laboratory"/>
            <person name="Haridas S."/>
            <person name="Hensen N."/>
            <person name="Bonometti L."/>
            <person name="Westerberg I."/>
            <person name="Brannstrom I.O."/>
            <person name="Guillou S."/>
            <person name="Cros-Aarteil S."/>
            <person name="Calhoun S."/>
            <person name="Kuo A."/>
            <person name="Mondo S."/>
            <person name="Pangilinan J."/>
            <person name="Riley R."/>
            <person name="Labutti K."/>
            <person name="Andreopoulos B."/>
            <person name="Lipzen A."/>
            <person name="Chen C."/>
            <person name="Yanf M."/>
            <person name="Daum C."/>
            <person name="Ng V."/>
            <person name="Clum A."/>
            <person name="Steindorff A."/>
            <person name="Ohm R."/>
            <person name="Martin F."/>
            <person name="Silar P."/>
            <person name="Natvig D."/>
            <person name="Lalanne C."/>
            <person name="Gautier V."/>
            <person name="Ament-Velasquez S.L."/>
            <person name="Kruys A."/>
            <person name="Hutchinson M.I."/>
            <person name="Powell A.J."/>
            <person name="Barry K."/>
            <person name="Miller A.N."/>
            <person name="Grigoriev I.V."/>
            <person name="Debuchy R."/>
            <person name="Gladieux P."/>
            <person name="Thoren M.H."/>
            <person name="Johannesson H."/>
        </authorList>
    </citation>
    <scope>NUCLEOTIDE SEQUENCE</scope>
    <source>
        <strain evidence="3">CBS 314.62</strain>
    </source>
</reference>
<dbReference type="PANTHER" id="PTHR11909">
    <property type="entry name" value="CASEIN KINASE-RELATED"/>
    <property type="match status" value="1"/>
</dbReference>
<dbReference type="GO" id="GO:0004672">
    <property type="term" value="F:protein kinase activity"/>
    <property type="evidence" value="ECO:0007669"/>
    <property type="project" value="InterPro"/>
</dbReference>
<gene>
    <name evidence="3" type="ORF">B0T22DRAFT_164391</name>
</gene>
<reference evidence="3" key="1">
    <citation type="journal article" date="2023" name="Mol. Phylogenet. Evol.">
        <title>Genome-scale phylogeny and comparative genomics of the fungal order Sordariales.</title>
        <authorList>
            <person name="Hensen N."/>
            <person name="Bonometti L."/>
            <person name="Westerberg I."/>
            <person name="Brannstrom I.O."/>
            <person name="Guillou S."/>
            <person name="Cros-Aarteil S."/>
            <person name="Calhoun S."/>
            <person name="Haridas S."/>
            <person name="Kuo A."/>
            <person name="Mondo S."/>
            <person name="Pangilinan J."/>
            <person name="Riley R."/>
            <person name="LaButti K."/>
            <person name="Andreopoulos B."/>
            <person name="Lipzen A."/>
            <person name="Chen C."/>
            <person name="Yan M."/>
            <person name="Daum C."/>
            <person name="Ng V."/>
            <person name="Clum A."/>
            <person name="Steindorff A."/>
            <person name="Ohm R.A."/>
            <person name="Martin F."/>
            <person name="Silar P."/>
            <person name="Natvig D.O."/>
            <person name="Lalanne C."/>
            <person name="Gautier V."/>
            <person name="Ament-Velasquez S.L."/>
            <person name="Kruys A."/>
            <person name="Hutchinson M.I."/>
            <person name="Powell A.J."/>
            <person name="Barry K."/>
            <person name="Miller A.N."/>
            <person name="Grigoriev I.V."/>
            <person name="Debuchy R."/>
            <person name="Gladieux P."/>
            <person name="Hiltunen Thoren M."/>
            <person name="Johannesson H."/>
        </authorList>
    </citation>
    <scope>NUCLEOTIDE SEQUENCE</scope>
    <source>
        <strain evidence="3">CBS 314.62</strain>
    </source>
</reference>
<dbReference type="GO" id="GO:0005524">
    <property type="term" value="F:ATP binding"/>
    <property type="evidence" value="ECO:0007669"/>
    <property type="project" value="UniProtKB-UniRule"/>
</dbReference>
<name>A0AAE0XAE8_9PEZI</name>
<dbReference type="Proteomes" id="UP001270362">
    <property type="component" value="Unassembled WGS sequence"/>
</dbReference>
<dbReference type="AlphaFoldDB" id="A0AAE0XAE8"/>
<keyword evidence="4" id="KW-1185">Reference proteome</keyword>
<keyword evidence="1" id="KW-0067">ATP-binding</keyword>
<accession>A0AAE0XAE8</accession>
<keyword evidence="1" id="KW-0547">Nucleotide-binding</keyword>